<dbReference type="GO" id="GO:0003700">
    <property type="term" value="F:DNA-binding transcription factor activity"/>
    <property type="evidence" value="ECO:0007669"/>
    <property type="project" value="InterPro"/>
</dbReference>
<name>A0AAP9H936_9GAMM</name>
<dbReference type="PANTHER" id="PTHR33164:SF57">
    <property type="entry name" value="MARR-FAMILY TRANSCRIPTIONAL REGULATOR"/>
    <property type="match status" value="1"/>
</dbReference>
<evidence type="ECO:0000313" key="3">
    <source>
        <dbReference type="EMBL" id="QGR08581.1"/>
    </source>
</evidence>
<dbReference type="GO" id="GO:0006950">
    <property type="term" value="P:response to stress"/>
    <property type="evidence" value="ECO:0007669"/>
    <property type="project" value="TreeGrafter"/>
</dbReference>
<gene>
    <name evidence="3" type="ORF">CTZ24_19990</name>
    <name evidence="2" type="ORF">Q3404_18530</name>
</gene>
<dbReference type="EMBL" id="CP024636">
    <property type="protein sequence ID" value="QGR08581.1"/>
    <property type="molecule type" value="Genomic_DNA"/>
</dbReference>
<reference evidence="4" key="1">
    <citation type="submission" date="2017-11" db="EMBL/GenBank/DDBJ databases">
        <title>Genome sequence of Pantoea sp. MSR2.</title>
        <authorList>
            <person name="Nascimento F.X."/>
        </authorList>
    </citation>
    <scope>NUCLEOTIDE SEQUENCE [LARGE SCALE GENOMIC DNA]</scope>
    <source>
        <strain evidence="4">MSR2</strain>
    </source>
</reference>
<reference evidence="2" key="3">
    <citation type="submission" date="2023-07" db="EMBL/GenBank/DDBJ databases">
        <title>The extreme plant-growth-promoting properties of Pantoea phytobeneficialis PF55 revealed by functional and genomic analysis.</title>
        <authorList>
            <person name="Nascimento F.X."/>
            <person name="Marcio R.J."/>
        </authorList>
    </citation>
    <scope>NUCLEOTIDE SEQUENCE</scope>
    <source>
        <strain evidence="2">PF55</strain>
    </source>
</reference>
<dbReference type="PROSITE" id="PS50995">
    <property type="entry name" value="HTH_MARR_2"/>
    <property type="match status" value="1"/>
</dbReference>
<evidence type="ECO:0000313" key="5">
    <source>
        <dbReference type="Proteomes" id="UP001171299"/>
    </source>
</evidence>
<dbReference type="Pfam" id="PF01047">
    <property type="entry name" value="MarR"/>
    <property type="match status" value="1"/>
</dbReference>
<protein>
    <submittedName>
        <fullName evidence="3">MarR family transcriptional regulator</fullName>
    </submittedName>
</protein>
<dbReference type="AlphaFoldDB" id="A0AAP9H936"/>
<dbReference type="InterPro" id="IPR039422">
    <property type="entry name" value="MarR/SlyA-like"/>
</dbReference>
<dbReference type="SMART" id="SM00347">
    <property type="entry name" value="HTH_MARR"/>
    <property type="match status" value="1"/>
</dbReference>
<dbReference type="CDD" id="cd00090">
    <property type="entry name" value="HTH_ARSR"/>
    <property type="match status" value="1"/>
</dbReference>
<dbReference type="PRINTS" id="PR00598">
    <property type="entry name" value="HTHMARR"/>
</dbReference>
<organism evidence="3 4">
    <name type="scientific">Pantoea phytobeneficialis</name>
    <dbReference type="NCBI Taxonomy" id="2052056"/>
    <lineage>
        <taxon>Bacteria</taxon>
        <taxon>Pseudomonadati</taxon>
        <taxon>Pseudomonadota</taxon>
        <taxon>Gammaproteobacteria</taxon>
        <taxon>Enterobacterales</taxon>
        <taxon>Erwiniaceae</taxon>
        <taxon>Pantoea</taxon>
    </lineage>
</organism>
<dbReference type="RefSeq" id="WP_208724435.1">
    <property type="nucleotide sequence ID" value="NZ_CP024636.1"/>
</dbReference>
<dbReference type="Proteomes" id="UP001171299">
    <property type="component" value="Unassembled WGS sequence"/>
</dbReference>
<sequence length="162" mass="18299">MKSVQNTHNSSAFDDLHNALLTIVGTFNRPQRDELLIKESNIQLDRALFPLLVQISRFGPIGVVELADRVGRDYTTVSRQVAKLEEIGLAQRQKNTKDKRVNEAVITAAGKVMTDKIDAARSRIYGEVFQAWQENERVELARLLQKFVGDFTALERDKNTGT</sequence>
<dbReference type="SUPFAM" id="SSF46785">
    <property type="entry name" value="Winged helix' DNA-binding domain"/>
    <property type="match status" value="1"/>
</dbReference>
<proteinExistence type="predicted"/>
<evidence type="ECO:0000313" key="2">
    <source>
        <dbReference type="EMBL" id="MDO6408567.1"/>
    </source>
</evidence>
<dbReference type="InterPro" id="IPR036388">
    <property type="entry name" value="WH-like_DNA-bd_sf"/>
</dbReference>
<dbReference type="EMBL" id="JAUOOM010000019">
    <property type="protein sequence ID" value="MDO6408567.1"/>
    <property type="molecule type" value="Genomic_DNA"/>
</dbReference>
<dbReference type="InterPro" id="IPR011991">
    <property type="entry name" value="ArsR-like_HTH"/>
</dbReference>
<evidence type="ECO:0000313" key="4">
    <source>
        <dbReference type="Proteomes" id="UP000424872"/>
    </source>
</evidence>
<dbReference type="Proteomes" id="UP000424872">
    <property type="component" value="Chromosome"/>
</dbReference>
<evidence type="ECO:0000259" key="1">
    <source>
        <dbReference type="PROSITE" id="PS50995"/>
    </source>
</evidence>
<feature type="domain" description="HTH marR-type" evidence="1">
    <location>
        <begin position="13"/>
        <end position="149"/>
    </location>
</feature>
<dbReference type="PANTHER" id="PTHR33164">
    <property type="entry name" value="TRANSCRIPTIONAL REGULATOR, MARR FAMILY"/>
    <property type="match status" value="1"/>
</dbReference>
<reference evidence="3" key="2">
    <citation type="journal article" date="2020" name="Environ. Microbiol.">
        <title>The extreme plant-growth-promoting properties of Pantoea phytobeneficialis MSR2 revealed by functional and genomic analysis.</title>
        <authorList>
            <person name="Nascimento F.X."/>
            <person name="Hernandez A.G."/>
            <person name="Glick B.R."/>
            <person name="Rossi M.J."/>
        </authorList>
    </citation>
    <scope>NUCLEOTIDE SEQUENCE</scope>
    <source>
        <strain evidence="3">MSR2</strain>
    </source>
</reference>
<dbReference type="InterPro" id="IPR000835">
    <property type="entry name" value="HTH_MarR-typ"/>
</dbReference>
<keyword evidence="5" id="KW-1185">Reference proteome</keyword>
<dbReference type="Gene3D" id="1.10.10.10">
    <property type="entry name" value="Winged helix-like DNA-binding domain superfamily/Winged helix DNA-binding domain"/>
    <property type="match status" value="1"/>
</dbReference>
<dbReference type="KEGG" id="ppho:CTZ24_19990"/>
<dbReference type="InterPro" id="IPR036390">
    <property type="entry name" value="WH_DNA-bd_sf"/>
</dbReference>
<accession>A0AAP9H936</accession>